<sequence>MSDLSYPPSPQKKYFLRYRSMPKYCYPMHESSSDNRKLRREEKDDVMRDWQSAQNDLRQWYIKFLDKLIGTYEDEKVVVRKSSSWANILNDIQNNSKLLSENSHEELLKFFG</sequence>
<evidence type="ECO:0000313" key="2">
    <source>
        <dbReference type="Proteomes" id="UP000494165"/>
    </source>
</evidence>
<accession>A0A8S1DW48</accession>
<comment type="caution">
    <text evidence="1">The sequence shown here is derived from an EMBL/GenBank/DDBJ whole genome shotgun (WGS) entry which is preliminary data.</text>
</comment>
<name>A0A8S1DW48_9INSE</name>
<proteinExistence type="predicted"/>
<keyword evidence="2" id="KW-1185">Reference proteome</keyword>
<protein>
    <submittedName>
        <fullName evidence="1">Uncharacterized protein</fullName>
    </submittedName>
</protein>
<evidence type="ECO:0000313" key="1">
    <source>
        <dbReference type="EMBL" id="CAB3385261.1"/>
    </source>
</evidence>
<gene>
    <name evidence="1" type="ORF">CLODIP_2_CD12224</name>
</gene>
<dbReference type="EMBL" id="CADEPI010000402">
    <property type="protein sequence ID" value="CAB3385261.1"/>
    <property type="molecule type" value="Genomic_DNA"/>
</dbReference>
<dbReference type="Proteomes" id="UP000494165">
    <property type="component" value="Unassembled WGS sequence"/>
</dbReference>
<dbReference type="AlphaFoldDB" id="A0A8S1DW48"/>
<organism evidence="1 2">
    <name type="scientific">Cloeon dipterum</name>
    <dbReference type="NCBI Taxonomy" id="197152"/>
    <lineage>
        <taxon>Eukaryota</taxon>
        <taxon>Metazoa</taxon>
        <taxon>Ecdysozoa</taxon>
        <taxon>Arthropoda</taxon>
        <taxon>Hexapoda</taxon>
        <taxon>Insecta</taxon>
        <taxon>Pterygota</taxon>
        <taxon>Palaeoptera</taxon>
        <taxon>Ephemeroptera</taxon>
        <taxon>Pisciforma</taxon>
        <taxon>Baetidae</taxon>
        <taxon>Cloeon</taxon>
    </lineage>
</organism>
<reference evidence="1 2" key="1">
    <citation type="submission" date="2020-04" db="EMBL/GenBank/DDBJ databases">
        <authorList>
            <person name="Alioto T."/>
            <person name="Alioto T."/>
            <person name="Gomez Garrido J."/>
        </authorList>
    </citation>
    <scope>NUCLEOTIDE SEQUENCE [LARGE SCALE GENOMIC DNA]</scope>
</reference>